<dbReference type="PANTHER" id="PTHR30250">
    <property type="entry name" value="PST FAMILY PREDICTED COLANIC ACID TRANSPORTER"/>
    <property type="match status" value="1"/>
</dbReference>
<protein>
    <submittedName>
        <fullName evidence="7">O-antigen/teichoic acid export membrane protein</fullName>
    </submittedName>
</protein>
<feature type="transmembrane region" description="Helical" evidence="6">
    <location>
        <begin position="15"/>
        <end position="36"/>
    </location>
</feature>
<keyword evidence="8" id="KW-1185">Reference proteome</keyword>
<evidence type="ECO:0000256" key="4">
    <source>
        <dbReference type="ARBA" id="ARBA00022989"/>
    </source>
</evidence>
<reference evidence="7 8" key="1">
    <citation type="submission" date="2020-08" db="EMBL/GenBank/DDBJ databases">
        <title>Genomic Encyclopedia of Archaeal and Bacterial Type Strains, Phase II (KMG-II): from individual species to whole genera.</title>
        <authorList>
            <person name="Goeker M."/>
        </authorList>
    </citation>
    <scope>NUCLEOTIDE SEQUENCE [LARGE SCALE GENOMIC DNA]</scope>
    <source>
        <strain evidence="7 8">DSM 43850</strain>
    </source>
</reference>
<keyword evidence="3 6" id="KW-0812">Transmembrane</keyword>
<comment type="subcellular location">
    <subcellularLocation>
        <location evidence="1">Cell membrane</location>
        <topology evidence="1">Multi-pass membrane protein</topology>
    </subcellularLocation>
</comment>
<feature type="transmembrane region" description="Helical" evidence="6">
    <location>
        <begin position="119"/>
        <end position="138"/>
    </location>
</feature>
<dbReference type="InterPro" id="IPR050833">
    <property type="entry name" value="Poly_Biosynth_Transport"/>
</dbReference>
<feature type="transmembrane region" description="Helical" evidence="6">
    <location>
        <begin position="86"/>
        <end position="107"/>
    </location>
</feature>
<feature type="transmembrane region" description="Helical" evidence="6">
    <location>
        <begin position="250"/>
        <end position="274"/>
    </location>
</feature>
<evidence type="ECO:0000256" key="5">
    <source>
        <dbReference type="ARBA" id="ARBA00023136"/>
    </source>
</evidence>
<evidence type="ECO:0000256" key="3">
    <source>
        <dbReference type="ARBA" id="ARBA00022692"/>
    </source>
</evidence>
<sequence>MSLAAEDAPVSGKSVGTVSIAILVATGLGAAITLAFPRLLPATEVETFLAFWGLLMGLGSALNPLEQEVSRLSALARGEGRPTSGAALQTAAVAGGLIILVSVLVLLPPVTNRLVGGHGELVLIAVVGGLAFTAQYCVRGLLVGQDRIRLYGGIIVTEALIRLVLIGVVVLAGLTGMVWLAVAVALGSFAWLAFAVTSARLVDWRGGWQPWRAVAGRIVILMISAGLTACVITGYPVLVKLLASSGESTAVGALFSALTLARLPLLLFSPVQAMAVPAVVRLSHSEDGRRQLRALLVKIVLGALGLALVGAALGGLIGPWILSVIYPNLAPVAGWAVAGLVWSSVLMAAVLLFAAVMVANTRVDHVLITWGVVVAVSALLLLFAPGDTVFRAVLGLAVAPTAGLGVAVALVLRRR</sequence>
<proteinExistence type="predicted"/>
<keyword evidence="5 6" id="KW-0472">Membrane</keyword>
<dbReference type="EMBL" id="JACJID010000005">
    <property type="protein sequence ID" value="MBA8929080.1"/>
    <property type="molecule type" value="Genomic_DNA"/>
</dbReference>
<keyword evidence="2" id="KW-1003">Cell membrane</keyword>
<feature type="transmembrane region" description="Helical" evidence="6">
    <location>
        <begin position="390"/>
        <end position="412"/>
    </location>
</feature>
<evidence type="ECO:0000313" key="8">
    <source>
        <dbReference type="Proteomes" id="UP000517916"/>
    </source>
</evidence>
<name>A0ABR6BQ93_9PSEU</name>
<feature type="transmembrane region" description="Helical" evidence="6">
    <location>
        <begin position="214"/>
        <end position="238"/>
    </location>
</feature>
<feature type="transmembrane region" description="Helical" evidence="6">
    <location>
        <begin position="366"/>
        <end position="384"/>
    </location>
</feature>
<feature type="transmembrane region" description="Helical" evidence="6">
    <location>
        <begin position="333"/>
        <end position="359"/>
    </location>
</feature>
<accession>A0ABR6BQ93</accession>
<evidence type="ECO:0000256" key="1">
    <source>
        <dbReference type="ARBA" id="ARBA00004651"/>
    </source>
</evidence>
<dbReference type="RefSeq" id="WP_051912899.1">
    <property type="nucleotide sequence ID" value="NZ_BAAABQ010000022.1"/>
</dbReference>
<dbReference type="Proteomes" id="UP000517916">
    <property type="component" value="Unassembled WGS sequence"/>
</dbReference>
<organism evidence="7 8">
    <name type="scientific">Kutzneria viridogrisea</name>
    <dbReference type="NCBI Taxonomy" id="47990"/>
    <lineage>
        <taxon>Bacteria</taxon>
        <taxon>Bacillati</taxon>
        <taxon>Actinomycetota</taxon>
        <taxon>Actinomycetes</taxon>
        <taxon>Pseudonocardiales</taxon>
        <taxon>Pseudonocardiaceae</taxon>
        <taxon>Kutzneria</taxon>
    </lineage>
</organism>
<comment type="caution">
    <text evidence="7">The sequence shown here is derived from an EMBL/GenBank/DDBJ whole genome shotgun (WGS) entry which is preliminary data.</text>
</comment>
<keyword evidence="4 6" id="KW-1133">Transmembrane helix</keyword>
<evidence type="ECO:0000256" key="2">
    <source>
        <dbReference type="ARBA" id="ARBA00022475"/>
    </source>
</evidence>
<gene>
    <name evidence="7" type="ORF">BC739_006298</name>
</gene>
<evidence type="ECO:0000256" key="6">
    <source>
        <dbReference type="SAM" id="Phobius"/>
    </source>
</evidence>
<feature type="transmembrane region" description="Helical" evidence="6">
    <location>
        <begin position="150"/>
        <end position="172"/>
    </location>
</feature>
<feature type="transmembrane region" description="Helical" evidence="6">
    <location>
        <begin position="178"/>
        <end position="202"/>
    </location>
</feature>
<evidence type="ECO:0000313" key="7">
    <source>
        <dbReference type="EMBL" id="MBA8929080.1"/>
    </source>
</evidence>
<feature type="transmembrane region" description="Helical" evidence="6">
    <location>
        <begin position="295"/>
        <end position="321"/>
    </location>
</feature>
<dbReference type="PANTHER" id="PTHR30250:SF11">
    <property type="entry name" value="O-ANTIGEN TRANSPORTER-RELATED"/>
    <property type="match status" value="1"/>
</dbReference>